<evidence type="ECO:0000256" key="1">
    <source>
        <dbReference type="SAM" id="SignalP"/>
    </source>
</evidence>
<dbReference type="OrthoDB" id="981722at2"/>
<evidence type="ECO:0000313" key="4">
    <source>
        <dbReference type="Proteomes" id="UP000198984"/>
    </source>
</evidence>
<protein>
    <submittedName>
        <fullName evidence="3">Outer membrane protein beta-barrel domain-containing protein</fullName>
    </submittedName>
</protein>
<dbReference type="InterPro" id="IPR025665">
    <property type="entry name" value="Beta-barrel_OMP_2"/>
</dbReference>
<proteinExistence type="predicted"/>
<organism evidence="3 4">
    <name type="scientific">Chitinophaga rupis</name>
    <dbReference type="NCBI Taxonomy" id="573321"/>
    <lineage>
        <taxon>Bacteria</taxon>
        <taxon>Pseudomonadati</taxon>
        <taxon>Bacteroidota</taxon>
        <taxon>Chitinophagia</taxon>
        <taxon>Chitinophagales</taxon>
        <taxon>Chitinophagaceae</taxon>
        <taxon>Chitinophaga</taxon>
    </lineage>
</organism>
<dbReference type="STRING" id="573321.SAMN04488505_1011064"/>
<dbReference type="RefSeq" id="WP_089907159.1">
    <property type="nucleotide sequence ID" value="NZ_FOBB01000001.1"/>
</dbReference>
<dbReference type="AlphaFoldDB" id="A0A1H7KQK0"/>
<feature type="chain" id="PRO_5011726024" evidence="1">
    <location>
        <begin position="21"/>
        <end position="235"/>
    </location>
</feature>
<keyword evidence="4" id="KW-1185">Reference proteome</keyword>
<dbReference type="EMBL" id="FOBB01000001">
    <property type="protein sequence ID" value="SEK88227.1"/>
    <property type="molecule type" value="Genomic_DNA"/>
</dbReference>
<feature type="domain" description="Outer membrane protein beta-barrel" evidence="2">
    <location>
        <begin position="22"/>
        <end position="210"/>
    </location>
</feature>
<keyword evidence="1" id="KW-0732">Signal</keyword>
<sequence>MKNFTLFFLLAILAVLPLHAQLSVGFRGGYTLATMNYKDPTIGYKNNGIGRPRSMNSWHADVVLNAPLGHNFYIQPVLRYITKGMDLDVPYANSPTSLYMPCADRVRLHYLELPLNLVYKIPVSFGKITLGAGPYAGYSLGGHYDLTIRYNGHVVSNSQQNIGFDEASNIISTNTLLRRFDTGANFMVGVELNSLVMISANYSLGLMDIDKSTTSNLQNRYLGISLGVLLDREDY</sequence>
<evidence type="ECO:0000313" key="3">
    <source>
        <dbReference type="EMBL" id="SEK88227.1"/>
    </source>
</evidence>
<reference evidence="3 4" key="1">
    <citation type="submission" date="2016-10" db="EMBL/GenBank/DDBJ databases">
        <authorList>
            <person name="de Groot N.N."/>
        </authorList>
    </citation>
    <scope>NUCLEOTIDE SEQUENCE [LARGE SCALE GENOMIC DNA]</scope>
    <source>
        <strain evidence="3 4">DSM 21039</strain>
    </source>
</reference>
<evidence type="ECO:0000259" key="2">
    <source>
        <dbReference type="Pfam" id="PF13568"/>
    </source>
</evidence>
<name>A0A1H7KQK0_9BACT</name>
<feature type="signal peptide" evidence="1">
    <location>
        <begin position="1"/>
        <end position="20"/>
    </location>
</feature>
<dbReference type="Proteomes" id="UP000198984">
    <property type="component" value="Unassembled WGS sequence"/>
</dbReference>
<gene>
    <name evidence="3" type="ORF">SAMN04488505_1011064</name>
</gene>
<dbReference type="Pfam" id="PF13568">
    <property type="entry name" value="OMP_b-brl_2"/>
    <property type="match status" value="1"/>
</dbReference>
<accession>A0A1H7KQK0</accession>